<evidence type="ECO:0000256" key="1">
    <source>
        <dbReference type="SAM" id="Phobius"/>
    </source>
</evidence>
<organism evidence="2 3">
    <name type="scientific">Dipteronia dyeriana</name>
    <dbReference type="NCBI Taxonomy" id="168575"/>
    <lineage>
        <taxon>Eukaryota</taxon>
        <taxon>Viridiplantae</taxon>
        <taxon>Streptophyta</taxon>
        <taxon>Embryophyta</taxon>
        <taxon>Tracheophyta</taxon>
        <taxon>Spermatophyta</taxon>
        <taxon>Magnoliopsida</taxon>
        <taxon>eudicotyledons</taxon>
        <taxon>Gunneridae</taxon>
        <taxon>Pentapetalae</taxon>
        <taxon>rosids</taxon>
        <taxon>malvids</taxon>
        <taxon>Sapindales</taxon>
        <taxon>Sapindaceae</taxon>
        <taxon>Hippocastanoideae</taxon>
        <taxon>Acereae</taxon>
        <taxon>Dipteronia</taxon>
    </lineage>
</organism>
<protein>
    <submittedName>
        <fullName evidence="2">Uncharacterized protein</fullName>
    </submittedName>
</protein>
<feature type="transmembrane region" description="Helical" evidence="1">
    <location>
        <begin position="20"/>
        <end position="42"/>
    </location>
</feature>
<name>A0AAD9WQS8_9ROSI</name>
<keyword evidence="1" id="KW-1133">Transmembrane helix</keyword>
<evidence type="ECO:0000313" key="2">
    <source>
        <dbReference type="EMBL" id="KAK2639931.1"/>
    </source>
</evidence>
<proteinExistence type="predicted"/>
<gene>
    <name evidence="2" type="ORF">Ddye_027726</name>
</gene>
<dbReference type="AlphaFoldDB" id="A0AAD9WQS8"/>
<keyword evidence="1" id="KW-0812">Transmembrane</keyword>
<reference evidence="2" key="1">
    <citation type="journal article" date="2023" name="Plant J.">
        <title>Genome sequences and population genomics provide insights into the demographic history, inbreeding, and mutation load of two 'living fossil' tree species of Dipteronia.</title>
        <authorList>
            <person name="Feng Y."/>
            <person name="Comes H.P."/>
            <person name="Chen J."/>
            <person name="Zhu S."/>
            <person name="Lu R."/>
            <person name="Zhang X."/>
            <person name="Li P."/>
            <person name="Qiu J."/>
            <person name="Olsen K.M."/>
            <person name="Qiu Y."/>
        </authorList>
    </citation>
    <scope>NUCLEOTIDE SEQUENCE</scope>
    <source>
        <strain evidence="2">KIB01</strain>
    </source>
</reference>
<keyword evidence="1" id="KW-0472">Membrane</keyword>
<comment type="caution">
    <text evidence="2">The sequence shown here is derived from an EMBL/GenBank/DDBJ whole genome shotgun (WGS) entry which is preliminary data.</text>
</comment>
<keyword evidence="3" id="KW-1185">Reference proteome</keyword>
<dbReference type="EMBL" id="JANJYI010000008">
    <property type="protein sequence ID" value="KAK2639931.1"/>
    <property type="molecule type" value="Genomic_DNA"/>
</dbReference>
<evidence type="ECO:0000313" key="3">
    <source>
        <dbReference type="Proteomes" id="UP001280121"/>
    </source>
</evidence>
<sequence>MDPKMSKTLWGPHLEHVYNFLLVHIFIIYSTYQIYPMAPALLHSLHLLPFRSPFLPKHSNLPTFLPFLTIFLENINFSGNPPEMLSQVLVRTLFVVDYGERNREFGGHEEMSKKYCVWQVRNGKDFGTRHLRQGLLLENLATQESVAVKVKKKKMK</sequence>
<dbReference type="Proteomes" id="UP001280121">
    <property type="component" value="Unassembled WGS sequence"/>
</dbReference>
<accession>A0AAD9WQS8</accession>